<comment type="subcellular location">
    <subcellularLocation>
        <location evidence="3">Mitochondrion inner membrane</location>
        <topology evidence="3">Peripheral membrane protein</topology>
    </subcellularLocation>
    <subcellularLocation>
        <location evidence="2">Mitochondrion intermembrane space</location>
    </subcellularLocation>
</comment>
<feature type="domain" description="DAGKc" evidence="30">
    <location>
        <begin position="20"/>
        <end position="165"/>
    </location>
</feature>
<gene>
    <name evidence="31" type="ORF">PR048_010537</name>
</gene>
<dbReference type="Pfam" id="PF19712">
    <property type="entry name" value="AGK_C"/>
    <property type="match status" value="1"/>
</dbReference>
<keyword evidence="6" id="KW-0808">Transferase</keyword>
<evidence type="ECO:0000259" key="30">
    <source>
        <dbReference type="PROSITE" id="PS50146"/>
    </source>
</evidence>
<comment type="caution">
    <text evidence="31">The sequence shown here is derived from an EMBL/GenBank/DDBJ whole genome shotgun (WGS) entry which is preliminary data.</text>
</comment>
<comment type="catalytic activity">
    <reaction evidence="29">
        <text>N-(hexanoyl)sphing-4-enine + ATP = N-hexanoylsphing-4-enine 1-phosphate + ADP + H(+)</text>
        <dbReference type="Rhea" id="RHEA:43312"/>
        <dbReference type="ChEBI" id="CHEBI:15378"/>
        <dbReference type="ChEBI" id="CHEBI:30616"/>
        <dbReference type="ChEBI" id="CHEBI:63867"/>
        <dbReference type="ChEBI" id="CHEBI:82959"/>
        <dbReference type="ChEBI" id="CHEBI:456216"/>
    </reaction>
    <physiologicalReaction direction="left-to-right" evidence="29">
        <dbReference type="Rhea" id="RHEA:43313"/>
    </physiologicalReaction>
</comment>
<evidence type="ECO:0000256" key="6">
    <source>
        <dbReference type="ARBA" id="ARBA00022679"/>
    </source>
</evidence>
<comment type="cofactor">
    <cofactor evidence="1">
        <name>Mg(2+)</name>
        <dbReference type="ChEBI" id="CHEBI:18420"/>
    </cofactor>
</comment>
<dbReference type="PANTHER" id="PTHR12358">
    <property type="entry name" value="SPHINGOSINE KINASE"/>
    <property type="match status" value="1"/>
</dbReference>
<dbReference type="InterPro" id="IPR001206">
    <property type="entry name" value="Diacylglycerol_kinase_cat_dom"/>
</dbReference>
<proteinExistence type="inferred from homology"/>
<dbReference type="Gene3D" id="3.40.50.10330">
    <property type="entry name" value="Probable inorganic polyphosphate/atp-NAD kinase, domain 1"/>
    <property type="match status" value="1"/>
</dbReference>
<keyword evidence="13" id="KW-0472">Membrane</keyword>
<dbReference type="InterPro" id="IPR016064">
    <property type="entry name" value="NAD/diacylglycerol_kinase_sf"/>
</dbReference>
<comment type="catalytic activity">
    <reaction evidence="20">
        <text>1-hexadecanoyl-sn-glycerol + ATP = 1-hexadecanoyl-sn-glycero-3-phosphate + ADP + H(+)</text>
        <dbReference type="Rhea" id="RHEA:43308"/>
        <dbReference type="ChEBI" id="CHEBI:15378"/>
        <dbReference type="ChEBI" id="CHEBI:30616"/>
        <dbReference type="ChEBI" id="CHEBI:57518"/>
        <dbReference type="ChEBI" id="CHEBI:75542"/>
        <dbReference type="ChEBI" id="CHEBI:456216"/>
    </reaction>
    <physiologicalReaction direction="left-to-right" evidence="20">
        <dbReference type="Rhea" id="RHEA:43309"/>
    </physiologicalReaction>
</comment>
<evidence type="ECO:0000256" key="21">
    <source>
        <dbReference type="ARBA" id="ARBA00025749"/>
    </source>
</evidence>
<dbReference type="InterPro" id="IPR050187">
    <property type="entry name" value="Lipid_Phosphate_FormReg"/>
</dbReference>
<evidence type="ECO:0000256" key="16">
    <source>
        <dbReference type="ARBA" id="ARBA00024483"/>
    </source>
</evidence>
<evidence type="ECO:0000256" key="13">
    <source>
        <dbReference type="ARBA" id="ARBA00023136"/>
    </source>
</evidence>
<dbReference type="Proteomes" id="UP001159363">
    <property type="component" value="Chromosome 3"/>
</dbReference>
<dbReference type="SMART" id="SM00046">
    <property type="entry name" value="DAGKc"/>
    <property type="match status" value="1"/>
</dbReference>
<evidence type="ECO:0000256" key="26">
    <source>
        <dbReference type="ARBA" id="ARBA00044480"/>
    </source>
</evidence>
<organism evidence="31 32">
    <name type="scientific">Dryococelus australis</name>
    <dbReference type="NCBI Taxonomy" id="614101"/>
    <lineage>
        <taxon>Eukaryota</taxon>
        <taxon>Metazoa</taxon>
        <taxon>Ecdysozoa</taxon>
        <taxon>Arthropoda</taxon>
        <taxon>Hexapoda</taxon>
        <taxon>Insecta</taxon>
        <taxon>Pterygota</taxon>
        <taxon>Neoptera</taxon>
        <taxon>Polyneoptera</taxon>
        <taxon>Phasmatodea</taxon>
        <taxon>Verophasmatodea</taxon>
        <taxon>Anareolatae</taxon>
        <taxon>Phasmatidae</taxon>
        <taxon>Eurycanthinae</taxon>
        <taxon>Dryococelus</taxon>
    </lineage>
</organism>
<accession>A0ABQ9I317</accession>
<evidence type="ECO:0000256" key="1">
    <source>
        <dbReference type="ARBA" id="ARBA00001946"/>
    </source>
</evidence>
<dbReference type="EC" id="2.7.1.94" evidence="23"/>
<comment type="catalytic activity">
    <reaction evidence="26">
        <text>a 2-acylglycerol + ATP = a 2-acyl-sn-glycerol 3-phosphate + ADP + H(+)</text>
        <dbReference type="Rhea" id="RHEA:39847"/>
        <dbReference type="ChEBI" id="CHEBI:15378"/>
        <dbReference type="ChEBI" id="CHEBI:17389"/>
        <dbReference type="ChEBI" id="CHEBI:30616"/>
        <dbReference type="ChEBI" id="CHEBI:64982"/>
        <dbReference type="ChEBI" id="CHEBI:456216"/>
    </reaction>
    <physiologicalReaction direction="left-to-right" evidence="26">
        <dbReference type="Rhea" id="RHEA:39848"/>
    </physiologicalReaction>
</comment>
<evidence type="ECO:0000256" key="22">
    <source>
        <dbReference type="ARBA" id="ARBA00026096"/>
    </source>
</evidence>
<dbReference type="SUPFAM" id="SSF111331">
    <property type="entry name" value="NAD kinase/diacylglycerol kinase-like"/>
    <property type="match status" value="1"/>
</dbReference>
<evidence type="ECO:0000256" key="19">
    <source>
        <dbReference type="ARBA" id="ARBA00024556"/>
    </source>
</evidence>
<protein>
    <recommendedName>
        <fullName evidence="24">Acylglycerol kinase, mitochondrial</fullName>
        <ecNumber evidence="5">2.7.1.107</ecNumber>
        <ecNumber evidence="22">2.7.1.138</ecNumber>
        <ecNumber evidence="23">2.7.1.94</ecNumber>
    </recommendedName>
    <alternativeName>
        <fullName evidence="25">Multiple substrate lipid kinase</fullName>
    </alternativeName>
</protein>
<reference evidence="31 32" key="1">
    <citation type="submission" date="2023-02" db="EMBL/GenBank/DDBJ databases">
        <title>LHISI_Scaffold_Assembly.</title>
        <authorList>
            <person name="Stuart O.P."/>
            <person name="Cleave R."/>
            <person name="Magrath M.J.L."/>
            <person name="Mikheyev A.S."/>
        </authorList>
    </citation>
    <scope>NUCLEOTIDE SEQUENCE [LARGE SCALE GENOMIC DNA]</scope>
    <source>
        <strain evidence="31">Daus_M_001</strain>
        <tissue evidence="31">Leg muscle</tissue>
    </source>
</reference>
<evidence type="ECO:0000256" key="29">
    <source>
        <dbReference type="ARBA" id="ARBA00048876"/>
    </source>
</evidence>
<dbReference type="PROSITE" id="PS50146">
    <property type="entry name" value="DAGK"/>
    <property type="match status" value="1"/>
</dbReference>
<evidence type="ECO:0000256" key="4">
    <source>
        <dbReference type="ARBA" id="ARBA00005175"/>
    </source>
</evidence>
<evidence type="ECO:0000256" key="3">
    <source>
        <dbReference type="ARBA" id="ARBA00004637"/>
    </source>
</evidence>
<evidence type="ECO:0000313" key="32">
    <source>
        <dbReference type="Proteomes" id="UP001159363"/>
    </source>
</evidence>
<keyword evidence="32" id="KW-1185">Reference proteome</keyword>
<keyword evidence="8" id="KW-0418">Kinase</keyword>
<comment type="catalytic activity">
    <reaction evidence="15">
        <text>a 1,2-diacyl-sn-glycerol + ATP = a 1,2-diacyl-sn-glycero-3-phosphate + ADP + H(+)</text>
        <dbReference type="Rhea" id="RHEA:10272"/>
        <dbReference type="ChEBI" id="CHEBI:15378"/>
        <dbReference type="ChEBI" id="CHEBI:17815"/>
        <dbReference type="ChEBI" id="CHEBI:30616"/>
        <dbReference type="ChEBI" id="CHEBI:58608"/>
        <dbReference type="ChEBI" id="CHEBI:456216"/>
        <dbReference type="EC" id="2.7.1.107"/>
    </reaction>
    <physiologicalReaction direction="left-to-right" evidence="15">
        <dbReference type="Rhea" id="RHEA:10273"/>
    </physiologicalReaction>
</comment>
<evidence type="ECO:0000313" key="31">
    <source>
        <dbReference type="EMBL" id="KAJ8891028.1"/>
    </source>
</evidence>
<evidence type="ECO:0000256" key="12">
    <source>
        <dbReference type="ARBA" id="ARBA00023128"/>
    </source>
</evidence>
<feature type="non-terminal residue" evidence="31">
    <location>
        <position position="264"/>
    </location>
</feature>
<evidence type="ECO:0000256" key="24">
    <source>
        <dbReference type="ARBA" id="ARBA00026142"/>
    </source>
</evidence>
<keyword evidence="9" id="KW-0999">Mitochondrion inner membrane</keyword>
<evidence type="ECO:0000256" key="8">
    <source>
        <dbReference type="ARBA" id="ARBA00022777"/>
    </source>
</evidence>
<evidence type="ECO:0000256" key="5">
    <source>
        <dbReference type="ARBA" id="ARBA00012133"/>
    </source>
</evidence>
<comment type="catalytic activity">
    <reaction evidence="17">
        <text>1-(9Z-octadecenoyl)-sn-glycerol + ATP = 1-(9Z-octadecenoyl)-sn-glycero-3-phosphate + ADP + H(+)</text>
        <dbReference type="Rhea" id="RHEA:41079"/>
        <dbReference type="ChEBI" id="CHEBI:15378"/>
        <dbReference type="ChEBI" id="CHEBI:30616"/>
        <dbReference type="ChEBI" id="CHEBI:74544"/>
        <dbReference type="ChEBI" id="CHEBI:75757"/>
        <dbReference type="ChEBI" id="CHEBI:456216"/>
    </reaction>
    <physiologicalReaction direction="left-to-right" evidence="17">
        <dbReference type="Rhea" id="RHEA:41080"/>
    </physiologicalReaction>
</comment>
<dbReference type="EMBL" id="JARBHB010000003">
    <property type="protein sequence ID" value="KAJ8891028.1"/>
    <property type="molecule type" value="Genomic_DNA"/>
</dbReference>
<evidence type="ECO:0000256" key="20">
    <source>
        <dbReference type="ARBA" id="ARBA00024636"/>
    </source>
</evidence>
<evidence type="ECO:0000256" key="17">
    <source>
        <dbReference type="ARBA" id="ARBA00024505"/>
    </source>
</evidence>
<evidence type="ECO:0000256" key="27">
    <source>
        <dbReference type="ARBA" id="ARBA00048034"/>
    </source>
</evidence>
<evidence type="ECO:0000256" key="9">
    <source>
        <dbReference type="ARBA" id="ARBA00022792"/>
    </source>
</evidence>
<dbReference type="InterPro" id="IPR017438">
    <property type="entry name" value="ATP-NAD_kinase_N"/>
</dbReference>
<comment type="similarity">
    <text evidence="21">Belongs to the AGK family.</text>
</comment>
<evidence type="ECO:0000256" key="2">
    <source>
        <dbReference type="ARBA" id="ARBA00004569"/>
    </source>
</evidence>
<comment type="pathway">
    <text evidence="4">Lipid metabolism; glycerolipid metabolism.</text>
</comment>
<dbReference type="EC" id="2.7.1.138" evidence="22"/>
<evidence type="ECO:0000256" key="10">
    <source>
        <dbReference type="ARBA" id="ARBA00022840"/>
    </source>
</evidence>
<sequence>MREYCKEAAKFGEKSSPIGSKLRQIIVILNPAANKRKAKANFEKFCGPLLYLAGINVTVVQTEFEGQARGLVEGLDQAIDAIVVAGGDGTVSEAVTGLLRRPDGNLAALRKFPVGILPLGQTNTVASTLFAVDSNLVRTMANATMAVIREVTKPIDVMKVEALETEEELPGKPVYSLSGIRWGAYRDAAARRDKYWYWDGLRSYATYVFSGLKRGLSWHCEARVTYALPCAGCSRCHSVIETKQSGEREGRSRLWQVFLPWRSR</sequence>
<dbReference type="Pfam" id="PF00781">
    <property type="entry name" value="DAGK_cat"/>
    <property type="match status" value="1"/>
</dbReference>
<evidence type="ECO:0000256" key="15">
    <source>
        <dbReference type="ARBA" id="ARBA00023411"/>
    </source>
</evidence>
<comment type="catalytic activity">
    <reaction evidence="19">
        <text>2-(5Z,8Z,11Z,14Z-eicosatetraenoyl)-glycerol + ATP = 2-(5Z,8Z,11Z,14Z-eicosatetraenoyl)-sn-glycero-3-phosphate + ADP + H(+)</text>
        <dbReference type="Rhea" id="RHEA:43316"/>
        <dbReference type="ChEBI" id="CHEBI:15378"/>
        <dbReference type="ChEBI" id="CHEBI:30616"/>
        <dbReference type="ChEBI" id="CHEBI:52392"/>
        <dbReference type="ChEBI" id="CHEBI:78209"/>
        <dbReference type="ChEBI" id="CHEBI:456216"/>
    </reaction>
    <physiologicalReaction direction="left-to-right" evidence="19">
        <dbReference type="Rhea" id="RHEA:43317"/>
    </physiologicalReaction>
</comment>
<name>A0ABQ9I317_9NEOP</name>
<comment type="catalytic activity">
    <reaction evidence="16">
        <text>1-(5Z,8Z,11Z,14Z-eicosatetraenoyl)-sn-glycerol + ATP = 1-(5Z,8Z,11Z,14Z-eicosatetraenoyl)-sn-glycero-3-phosphate + ADP + H(+)</text>
        <dbReference type="Rhea" id="RHEA:43328"/>
        <dbReference type="ChEBI" id="CHEBI:15378"/>
        <dbReference type="ChEBI" id="CHEBI:30616"/>
        <dbReference type="ChEBI" id="CHEBI:34071"/>
        <dbReference type="ChEBI" id="CHEBI:74938"/>
        <dbReference type="ChEBI" id="CHEBI:456216"/>
    </reaction>
    <physiologicalReaction direction="left-to-right" evidence="16">
        <dbReference type="Rhea" id="RHEA:43329"/>
    </physiologicalReaction>
</comment>
<dbReference type="EC" id="2.7.1.107" evidence="5"/>
<comment type="catalytic activity">
    <reaction evidence="18">
        <text>a 1-acyl-sn-glycerol + ATP = a 1-acyl-sn-glycero-3-phosphate + ADP + H(+)</text>
        <dbReference type="Rhea" id="RHEA:33747"/>
        <dbReference type="ChEBI" id="CHEBI:15378"/>
        <dbReference type="ChEBI" id="CHEBI:30616"/>
        <dbReference type="ChEBI" id="CHEBI:57970"/>
        <dbReference type="ChEBI" id="CHEBI:64683"/>
        <dbReference type="ChEBI" id="CHEBI:456216"/>
    </reaction>
    <physiologicalReaction direction="left-to-right" evidence="18">
        <dbReference type="Rhea" id="RHEA:33748"/>
    </physiologicalReaction>
</comment>
<evidence type="ECO:0000256" key="23">
    <source>
        <dbReference type="ARBA" id="ARBA00026098"/>
    </source>
</evidence>
<dbReference type="PANTHER" id="PTHR12358:SF31">
    <property type="entry name" value="ACYLGLYCEROL KINASE, MITOCHONDRIAL"/>
    <property type="match status" value="1"/>
</dbReference>
<comment type="catalytic activity">
    <reaction evidence="28">
        <text>a monoacylglycerol + ATP = a monoacyl-sn-glycero-3-phosphate + ADP + H(+)</text>
        <dbReference type="Rhea" id="RHEA:19293"/>
        <dbReference type="ChEBI" id="CHEBI:15378"/>
        <dbReference type="ChEBI" id="CHEBI:17408"/>
        <dbReference type="ChEBI" id="CHEBI:30616"/>
        <dbReference type="ChEBI" id="CHEBI:77589"/>
        <dbReference type="ChEBI" id="CHEBI:456216"/>
        <dbReference type="EC" id="2.7.1.94"/>
    </reaction>
    <physiologicalReaction direction="left-to-right" evidence="28">
        <dbReference type="Rhea" id="RHEA:19294"/>
    </physiologicalReaction>
</comment>
<evidence type="ECO:0000256" key="7">
    <source>
        <dbReference type="ARBA" id="ARBA00022741"/>
    </source>
</evidence>
<evidence type="ECO:0000256" key="18">
    <source>
        <dbReference type="ARBA" id="ARBA00024512"/>
    </source>
</evidence>
<keyword evidence="11" id="KW-0443">Lipid metabolism</keyword>
<keyword evidence="10" id="KW-0067">ATP-binding</keyword>
<dbReference type="InterPro" id="IPR045579">
    <property type="entry name" value="AGK_C"/>
</dbReference>
<evidence type="ECO:0000256" key="14">
    <source>
        <dbReference type="ARBA" id="ARBA00023371"/>
    </source>
</evidence>
<keyword evidence="12" id="KW-0496">Mitochondrion</keyword>
<keyword evidence="7" id="KW-0547">Nucleotide-binding</keyword>
<comment type="catalytic activity">
    <reaction evidence="14">
        <text>1,2-di-(9Z-octadecenoyl)-sn-glycerol + ATP = 1,2-di-(9Z-octadecenoyl)-sn-glycero-3-phosphate + ADP + H(+)</text>
        <dbReference type="Rhea" id="RHEA:40327"/>
        <dbReference type="ChEBI" id="CHEBI:15378"/>
        <dbReference type="ChEBI" id="CHEBI:30616"/>
        <dbReference type="ChEBI" id="CHEBI:52333"/>
        <dbReference type="ChEBI" id="CHEBI:74546"/>
        <dbReference type="ChEBI" id="CHEBI:456216"/>
    </reaction>
    <physiologicalReaction direction="left-to-right" evidence="14">
        <dbReference type="Rhea" id="RHEA:40328"/>
    </physiologicalReaction>
</comment>
<evidence type="ECO:0000256" key="28">
    <source>
        <dbReference type="ARBA" id="ARBA00048663"/>
    </source>
</evidence>
<comment type="catalytic activity">
    <reaction evidence="27">
        <text>an N-acylsphing-4-enine + ATP = an N-acylsphing-4-enine 1-phosphate + ADP + H(+)</text>
        <dbReference type="Rhea" id="RHEA:17929"/>
        <dbReference type="ChEBI" id="CHEBI:15378"/>
        <dbReference type="ChEBI" id="CHEBI:30616"/>
        <dbReference type="ChEBI" id="CHEBI:52639"/>
        <dbReference type="ChEBI" id="CHEBI:57674"/>
        <dbReference type="ChEBI" id="CHEBI:456216"/>
        <dbReference type="EC" id="2.7.1.138"/>
    </reaction>
    <physiologicalReaction direction="left-to-right" evidence="27">
        <dbReference type="Rhea" id="RHEA:17930"/>
    </physiologicalReaction>
</comment>
<evidence type="ECO:0000256" key="25">
    <source>
        <dbReference type="ARBA" id="ARBA00030553"/>
    </source>
</evidence>
<evidence type="ECO:0000256" key="11">
    <source>
        <dbReference type="ARBA" id="ARBA00023098"/>
    </source>
</evidence>